<feature type="region of interest" description="Disordered" evidence="1">
    <location>
        <begin position="31"/>
        <end position="83"/>
    </location>
</feature>
<feature type="compositionally biased region" description="Low complexity" evidence="1">
    <location>
        <begin position="38"/>
        <end position="55"/>
    </location>
</feature>
<dbReference type="KEGG" id="bpg:Bathy01g03100"/>
<feature type="compositionally biased region" description="Polar residues" evidence="1">
    <location>
        <begin position="68"/>
        <end position="81"/>
    </location>
</feature>
<organism evidence="2 3">
    <name type="scientific">Bathycoccus prasinos</name>
    <dbReference type="NCBI Taxonomy" id="41875"/>
    <lineage>
        <taxon>Eukaryota</taxon>
        <taxon>Viridiplantae</taxon>
        <taxon>Chlorophyta</taxon>
        <taxon>Mamiellophyceae</taxon>
        <taxon>Mamiellales</taxon>
        <taxon>Bathycoccaceae</taxon>
        <taxon>Bathycoccus</taxon>
    </lineage>
</organism>
<dbReference type="GeneID" id="19018045"/>
<keyword evidence="3" id="KW-1185">Reference proteome</keyword>
<dbReference type="EMBL" id="FO082278">
    <property type="protein sequence ID" value="CCO14706.1"/>
    <property type="molecule type" value="Genomic_DNA"/>
</dbReference>
<accession>K8EAE2</accession>
<dbReference type="RefSeq" id="XP_007515827.1">
    <property type="nucleotide sequence ID" value="XM_007515765.1"/>
</dbReference>
<reference evidence="2 3" key="1">
    <citation type="submission" date="2011-10" db="EMBL/GenBank/DDBJ databases">
        <authorList>
            <person name="Genoscope - CEA"/>
        </authorList>
    </citation>
    <scope>NUCLEOTIDE SEQUENCE [LARGE SCALE GENOMIC DNA]</scope>
    <source>
        <strain evidence="2 3">RCC 1105</strain>
    </source>
</reference>
<dbReference type="OrthoDB" id="10620741at2759"/>
<proteinExistence type="predicted"/>
<dbReference type="AlphaFoldDB" id="K8EAE2"/>
<sequence length="262" mass="30256">MELTFAVFHPLTLSLSHQEVSKNTRSIIVRATSKSSGTNKNTNNHTNTTTNNNENNNRKTQRAYRVRSTATNDFQQQQQKPYASYREKHGYNWTYGAAEDDVNDDDESGEYGSVSEADAREAARNWLCTIGRQGQTSPIDFEKAQYNARRGKRVSEEFRGTLLDDPFTNNPKVFEFMRTRRGPMVGKLGKALRQVHGDEAYESYLGKHVNRHIRLARILKLWRINFHIRFGREPGYDDMPSNLKTLELQYINIGFKLRELDG</sequence>
<evidence type="ECO:0000313" key="2">
    <source>
        <dbReference type="EMBL" id="CCO14706.1"/>
    </source>
</evidence>
<evidence type="ECO:0000313" key="3">
    <source>
        <dbReference type="Proteomes" id="UP000198341"/>
    </source>
</evidence>
<gene>
    <name evidence="2" type="ORF">Bathy01g03100</name>
</gene>
<dbReference type="Proteomes" id="UP000198341">
    <property type="component" value="Chromosome 1"/>
</dbReference>
<protein>
    <submittedName>
        <fullName evidence="2">Uncharacterized protein</fullName>
    </submittedName>
</protein>
<name>K8EAE2_9CHLO</name>
<evidence type="ECO:0000256" key="1">
    <source>
        <dbReference type="SAM" id="MobiDB-lite"/>
    </source>
</evidence>